<keyword evidence="2" id="KW-0288">FMN</keyword>
<organism evidence="5 6">
    <name type="scientific">Daedalea quercina L-15889</name>
    <dbReference type="NCBI Taxonomy" id="1314783"/>
    <lineage>
        <taxon>Eukaryota</taxon>
        <taxon>Fungi</taxon>
        <taxon>Dikarya</taxon>
        <taxon>Basidiomycota</taxon>
        <taxon>Agaricomycotina</taxon>
        <taxon>Agaricomycetes</taxon>
        <taxon>Polyporales</taxon>
        <taxon>Fomitopsis</taxon>
    </lineage>
</organism>
<reference evidence="5 6" key="1">
    <citation type="journal article" date="2016" name="Mol. Biol. Evol.">
        <title>Comparative Genomics of Early-Diverging Mushroom-Forming Fungi Provides Insights into the Origins of Lignocellulose Decay Capabilities.</title>
        <authorList>
            <person name="Nagy L.G."/>
            <person name="Riley R."/>
            <person name="Tritt A."/>
            <person name="Adam C."/>
            <person name="Daum C."/>
            <person name="Floudas D."/>
            <person name="Sun H."/>
            <person name="Yadav J.S."/>
            <person name="Pangilinan J."/>
            <person name="Larsson K.H."/>
            <person name="Matsuura K."/>
            <person name="Barry K."/>
            <person name="Labutti K."/>
            <person name="Kuo R."/>
            <person name="Ohm R.A."/>
            <person name="Bhattacharya S.S."/>
            <person name="Shirouzu T."/>
            <person name="Yoshinaga Y."/>
            <person name="Martin F.M."/>
            <person name="Grigoriev I.V."/>
            <person name="Hibbett D.S."/>
        </authorList>
    </citation>
    <scope>NUCLEOTIDE SEQUENCE [LARGE SCALE GENOMIC DNA]</scope>
    <source>
        <strain evidence="5 6">L-15889</strain>
    </source>
</reference>
<evidence type="ECO:0000256" key="3">
    <source>
        <dbReference type="ARBA" id="ARBA00023002"/>
    </source>
</evidence>
<dbReference type="AlphaFoldDB" id="A0A165RK45"/>
<dbReference type="GO" id="GO:0018580">
    <property type="term" value="F:nitronate monooxygenase activity"/>
    <property type="evidence" value="ECO:0007669"/>
    <property type="project" value="InterPro"/>
</dbReference>
<proteinExistence type="predicted"/>
<dbReference type="Gene3D" id="3.20.20.70">
    <property type="entry name" value="Aldolase class I"/>
    <property type="match status" value="1"/>
</dbReference>
<keyword evidence="3" id="KW-0560">Oxidoreductase</keyword>
<name>A0A165RK45_9APHY</name>
<dbReference type="PANTHER" id="PTHR32332:SF31">
    <property type="entry name" value="2-NITROPROPANE DIOXYGENASE FAMILY, PUTATIVE (AFU_ORTHOLOGUE AFUA_2G09850)-RELATED"/>
    <property type="match status" value="1"/>
</dbReference>
<dbReference type="STRING" id="1314783.A0A165RK45"/>
<dbReference type="Pfam" id="PF03060">
    <property type="entry name" value="NMO"/>
    <property type="match status" value="2"/>
</dbReference>
<evidence type="ECO:0000313" key="5">
    <source>
        <dbReference type="EMBL" id="KZT70856.1"/>
    </source>
</evidence>
<dbReference type="CDD" id="cd04730">
    <property type="entry name" value="NPD_like"/>
    <property type="match status" value="1"/>
</dbReference>
<dbReference type="Proteomes" id="UP000076727">
    <property type="component" value="Unassembled WGS sequence"/>
</dbReference>
<protein>
    <submittedName>
        <fullName evidence="5">Inosine monophosphate dehydrogenase</fullName>
    </submittedName>
</protein>
<keyword evidence="1" id="KW-0285">Flavoprotein</keyword>
<dbReference type="PANTHER" id="PTHR32332">
    <property type="entry name" value="2-NITROPROPANE DIOXYGENASE"/>
    <property type="match status" value="1"/>
</dbReference>
<feature type="coiled-coil region" evidence="4">
    <location>
        <begin position="261"/>
        <end position="300"/>
    </location>
</feature>
<evidence type="ECO:0000256" key="4">
    <source>
        <dbReference type="SAM" id="Coils"/>
    </source>
</evidence>
<dbReference type="EMBL" id="KV429049">
    <property type="protein sequence ID" value="KZT70856.1"/>
    <property type="molecule type" value="Genomic_DNA"/>
</dbReference>
<sequence length="351" mass="37662">MPITISTKLSRLLNVNSPIISAPMTDTTTPALVAVVINAGGLGFLGTGRSSASKITADIDEARAAIPPERQYLVSVGFVGWVLDRSEPTMVAAVLDKKVAAVLFAYGRNLGKYVAQVREHDATCEHKTLVFVTVNTVEEALNVTKEVKPDVLVVQGYEAGGRAKVDSPSTKDFVRSVAEVTPHGPLLVAAGGITKGSQIAELLKAGASAVILGTRFLFTHECILPDDQKQLLIGAGADSTTRSPIFDVIFPDNVWPSGIQARCLKNSIVTYETRLQELTAERSESAKKELEALKVQLIAKINSDKDHLLIYAGLGVSELSEIQPAFDVLRRLHTEAVDALRDLDPSLLVQS</sequence>
<accession>A0A165RK45</accession>
<evidence type="ECO:0000256" key="1">
    <source>
        <dbReference type="ARBA" id="ARBA00022630"/>
    </source>
</evidence>
<dbReference type="SUPFAM" id="SSF51412">
    <property type="entry name" value="Inosine monophosphate dehydrogenase (IMPDH)"/>
    <property type="match status" value="1"/>
</dbReference>
<dbReference type="OrthoDB" id="2349068at2759"/>
<dbReference type="InterPro" id="IPR004136">
    <property type="entry name" value="NMO"/>
</dbReference>
<keyword evidence="6" id="KW-1185">Reference proteome</keyword>
<dbReference type="InterPro" id="IPR013785">
    <property type="entry name" value="Aldolase_TIM"/>
</dbReference>
<gene>
    <name evidence="5" type="ORF">DAEQUDRAFT_744602</name>
</gene>
<evidence type="ECO:0000256" key="2">
    <source>
        <dbReference type="ARBA" id="ARBA00022643"/>
    </source>
</evidence>
<evidence type="ECO:0000313" key="6">
    <source>
        <dbReference type="Proteomes" id="UP000076727"/>
    </source>
</evidence>
<keyword evidence="4" id="KW-0175">Coiled coil</keyword>